<evidence type="ECO:0000313" key="3">
    <source>
        <dbReference type="Proteomes" id="UP000177573"/>
    </source>
</evidence>
<keyword evidence="1" id="KW-1133">Transmembrane helix</keyword>
<gene>
    <name evidence="2" type="ORF">A3J08_01145</name>
</gene>
<organism evidence="2 3">
    <name type="scientific">Candidatus Lloydbacteria bacterium RIFCSPLOWO2_02_FULL_51_11</name>
    <dbReference type="NCBI Taxonomy" id="1798667"/>
    <lineage>
        <taxon>Bacteria</taxon>
        <taxon>Candidatus Lloydiibacteriota</taxon>
    </lineage>
</organism>
<evidence type="ECO:0000313" key="2">
    <source>
        <dbReference type="EMBL" id="OGZ14672.1"/>
    </source>
</evidence>
<dbReference type="EMBL" id="MHLR01000025">
    <property type="protein sequence ID" value="OGZ14672.1"/>
    <property type="molecule type" value="Genomic_DNA"/>
</dbReference>
<sequence>MNLLFFSAPYLLVGFFVVKHCGIYDGFGEEMASSFGYLYEGRIGTFFSSGLWPILRVVLLTALWPIVAISWILGSLFVWLINWAMAAEDKHDGF</sequence>
<dbReference type="STRING" id="1798667.A3J08_01145"/>
<comment type="caution">
    <text evidence="2">The sequence shown here is derived from an EMBL/GenBank/DDBJ whole genome shotgun (WGS) entry which is preliminary data.</text>
</comment>
<dbReference type="Proteomes" id="UP000177573">
    <property type="component" value="Unassembled WGS sequence"/>
</dbReference>
<dbReference type="AlphaFoldDB" id="A0A1G2DMR4"/>
<keyword evidence="1" id="KW-0472">Membrane</keyword>
<reference evidence="2 3" key="1">
    <citation type="journal article" date="2016" name="Nat. Commun.">
        <title>Thousands of microbial genomes shed light on interconnected biogeochemical processes in an aquifer system.</title>
        <authorList>
            <person name="Anantharaman K."/>
            <person name="Brown C.T."/>
            <person name="Hug L.A."/>
            <person name="Sharon I."/>
            <person name="Castelle C.J."/>
            <person name="Probst A.J."/>
            <person name="Thomas B.C."/>
            <person name="Singh A."/>
            <person name="Wilkins M.J."/>
            <person name="Karaoz U."/>
            <person name="Brodie E.L."/>
            <person name="Williams K.H."/>
            <person name="Hubbard S.S."/>
            <person name="Banfield J.F."/>
        </authorList>
    </citation>
    <scope>NUCLEOTIDE SEQUENCE [LARGE SCALE GENOMIC DNA]</scope>
</reference>
<protein>
    <submittedName>
        <fullName evidence="2">Uncharacterized protein</fullName>
    </submittedName>
</protein>
<keyword evidence="1" id="KW-0812">Transmembrane</keyword>
<accession>A0A1G2DMR4</accession>
<evidence type="ECO:0000256" key="1">
    <source>
        <dbReference type="SAM" id="Phobius"/>
    </source>
</evidence>
<feature type="transmembrane region" description="Helical" evidence="1">
    <location>
        <begin position="54"/>
        <end position="81"/>
    </location>
</feature>
<name>A0A1G2DMR4_9BACT</name>
<proteinExistence type="predicted"/>